<reference evidence="19" key="1">
    <citation type="submission" date="2025-08" db="UniProtKB">
        <authorList>
            <consortium name="RefSeq"/>
        </authorList>
    </citation>
    <scope>IDENTIFICATION</scope>
    <source>
        <tissue evidence="19">Muscle</tissue>
    </source>
</reference>
<dbReference type="Gene3D" id="6.10.140.1910">
    <property type="match status" value="2"/>
</dbReference>
<name>A0A6I9N072_9TELE</name>
<keyword evidence="3" id="KW-1003">Cell membrane</keyword>
<keyword evidence="7" id="KW-0851">Voltage-gated channel</keyword>
<dbReference type="InterPro" id="IPR003947">
    <property type="entry name" value="K_chnl_volt-dep_KCNQ2"/>
</dbReference>
<feature type="compositionally biased region" description="Basic and acidic residues" evidence="14">
    <location>
        <begin position="497"/>
        <end position="511"/>
    </location>
</feature>
<feature type="transmembrane region" description="Helical" evidence="15">
    <location>
        <begin position="211"/>
        <end position="236"/>
    </location>
</feature>
<evidence type="ECO:0000313" key="18">
    <source>
        <dbReference type="Proteomes" id="UP000504611"/>
    </source>
</evidence>
<feature type="transmembrane region" description="Helical" evidence="15">
    <location>
        <begin position="151"/>
        <end position="170"/>
    </location>
</feature>
<comment type="subcellular location">
    <subcellularLocation>
        <location evidence="1">Cell membrane</location>
        <topology evidence="1">Multi-pass membrane protein</topology>
    </subcellularLocation>
</comment>
<dbReference type="SUPFAM" id="SSF81324">
    <property type="entry name" value="Voltage-gated potassium channels"/>
    <property type="match status" value="1"/>
</dbReference>
<dbReference type="AlphaFoldDB" id="A0A6I9N072"/>
<evidence type="ECO:0000256" key="8">
    <source>
        <dbReference type="ARBA" id="ARBA00022958"/>
    </source>
</evidence>
<dbReference type="KEGG" id="ncc:104947161"/>
<feature type="domain" description="Ion transport" evidence="16">
    <location>
        <begin position="18"/>
        <end position="240"/>
    </location>
</feature>
<keyword evidence="18" id="KW-1185">Reference proteome</keyword>
<evidence type="ECO:0000256" key="1">
    <source>
        <dbReference type="ARBA" id="ARBA00004651"/>
    </source>
</evidence>
<feature type="transmembrane region" description="Helical" evidence="15">
    <location>
        <begin position="86"/>
        <end position="111"/>
    </location>
</feature>
<feature type="domain" description="Potassium channel voltage dependent KCNQ C-terminal" evidence="17">
    <location>
        <begin position="367"/>
        <end position="531"/>
    </location>
</feature>
<organism evidence="18 19">
    <name type="scientific">Notothenia coriiceps</name>
    <name type="common">black rockcod</name>
    <dbReference type="NCBI Taxonomy" id="8208"/>
    <lineage>
        <taxon>Eukaryota</taxon>
        <taxon>Metazoa</taxon>
        <taxon>Chordata</taxon>
        <taxon>Craniata</taxon>
        <taxon>Vertebrata</taxon>
        <taxon>Euteleostomi</taxon>
        <taxon>Actinopterygii</taxon>
        <taxon>Neopterygii</taxon>
        <taxon>Teleostei</taxon>
        <taxon>Neoteleostei</taxon>
        <taxon>Acanthomorphata</taxon>
        <taxon>Eupercaria</taxon>
        <taxon>Perciformes</taxon>
        <taxon>Notothenioidei</taxon>
        <taxon>Nototheniidae</taxon>
        <taxon>Notothenia</taxon>
    </lineage>
</organism>
<evidence type="ECO:0000313" key="19">
    <source>
        <dbReference type="RefSeq" id="XP_010771424.1"/>
    </source>
</evidence>
<evidence type="ECO:0000256" key="3">
    <source>
        <dbReference type="ARBA" id="ARBA00022475"/>
    </source>
</evidence>
<keyword evidence="4" id="KW-0633">Potassium transport</keyword>
<dbReference type="PRINTS" id="PR00169">
    <property type="entry name" value="KCHANNEL"/>
</dbReference>
<gene>
    <name evidence="19" type="primary">LOC104947161</name>
</gene>
<dbReference type="Pfam" id="PF03520">
    <property type="entry name" value="KCNQ_channel"/>
    <property type="match status" value="1"/>
</dbReference>
<dbReference type="PRINTS" id="PR01461">
    <property type="entry name" value="KCNQ2CHANNEL"/>
</dbReference>
<keyword evidence="10" id="KW-0406">Ion transport</keyword>
<dbReference type="PRINTS" id="PR01459">
    <property type="entry name" value="KCNQCHANNEL"/>
</dbReference>
<feature type="region of interest" description="Disordered" evidence="14">
    <location>
        <begin position="496"/>
        <end position="516"/>
    </location>
</feature>
<dbReference type="PANTHER" id="PTHR47735:SF7">
    <property type="entry name" value="POTASSIUM VOLTAGE-GATED CHANNEL SUBFAMILY KQT MEMBER 4"/>
    <property type="match status" value="1"/>
</dbReference>
<dbReference type="GO" id="GO:0005249">
    <property type="term" value="F:voltage-gated potassium channel activity"/>
    <property type="evidence" value="ECO:0007669"/>
    <property type="project" value="InterPro"/>
</dbReference>
<evidence type="ECO:0000256" key="2">
    <source>
        <dbReference type="ARBA" id="ARBA00022448"/>
    </source>
</evidence>
<evidence type="ECO:0000256" key="13">
    <source>
        <dbReference type="ARBA" id="ARBA00034430"/>
    </source>
</evidence>
<evidence type="ECO:0000256" key="4">
    <source>
        <dbReference type="ARBA" id="ARBA00022538"/>
    </source>
</evidence>
<evidence type="ECO:0000256" key="11">
    <source>
        <dbReference type="ARBA" id="ARBA00023136"/>
    </source>
</evidence>
<dbReference type="Pfam" id="PF00520">
    <property type="entry name" value="Ion_trans"/>
    <property type="match status" value="1"/>
</dbReference>
<keyword evidence="2" id="KW-0813">Transport</keyword>
<proteinExistence type="predicted"/>
<protein>
    <submittedName>
        <fullName evidence="19">Potassium voltage-gated channel subfamily KQT member 4</fullName>
    </submittedName>
</protein>
<evidence type="ECO:0000256" key="14">
    <source>
        <dbReference type="SAM" id="MobiDB-lite"/>
    </source>
</evidence>
<evidence type="ECO:0000256" key="15">
    <source>
        <dbReference type="SAM" id="Phobius"/>
    </source>
</evidence>
<dbReference type="InterPro" id="IPR013821">
    <property type="entry name" value="K_chnl_volt-dep_KCNQ_C"/>
</dbReference>
<accession>A0A6I9N072</accession>
<feature type="transmembrane region" description="Helical" evidence="15">
    <location>
        <begin position="45"/>
        <end position="65"/>
    </location>
</feature>
<keyword evidence="12" id="KW-0407">Ion channel</keyword>
<sequence>MIFECMKGKGPTALSESFLLVFSCLVLSVFSTIPEHQKFANQGLFILEFVMIVVFGLEYFIRVWAAGCCSRYRGWQGRLRFARKPFCVIDFIVFVASLAVIAAGTQGNIFATSALRSMRFLQILRMVRIDRRGGTWKLLGSVVYAHSKELITAWYIGFLVLIFASFLVYLAEKDINSDFNTYADSLWWGTITLTTIGYGDKTPRTWQGRLLAAGFALLGVSFFALPAGILGSGFALKVQEQHRQKHFEKRRMPAANLIQAAWRLYSTDAKHSYLTATWYFYDSMLPSFRELTLLFSHLQRQSKTKKVPQNSYHTLLSGLRPYSPPHLSGDSSKMGFRDRIRMNHSRSSQSIKNKGSQMPMGSGVRRSPSQENVPEATSPGKVQKSWSFNDRTRFRTSLRLKPRPPVDVDGLGEDSVEDKPYCDVAMEDVIPAVKTLIRAVRILKFLVAKRKFKETLRPYDVKDVIEQYSAGHLDMLGRIKSLQMRVDQIIGRGAVQTDKKMRSEKGEKTPPELDPLDELSMMGRVVKVEKQQGRESQLQPVSVEVSSADPVEEWTHVHLQPSGAFSVPGTCRMSAADVCSRFISVHSPLCPTELLDVPKTLELNEALHSNSSGHKLQKVLTHLTEGKDEARR</sequence>
<comment type="catalytic activity">
    <reaction evidence="13">
        <text>K(+)(in) = K(+)(out)</text>
        <dbReference type="Rhea" id="RHEA:29463"/>
        <dbReference type="ChEBI" id="CHEBI:29103"/>
    </reaction>
</comment>
<dbReference type="Proteomes" id="UP000504611">
    <property type="component" value="Unplaced"/>
</dbReference>
<evidence type="ECO:0000256" key="6">
    <source>
        <dbReference type="ARBA" id="ARBA00022826"/>
    </source>
</evidence>
<dbReference type="InterPro" id="IPR005821">
    <property type="entry name" value="Ion_trans_dom"/>
</dbReference>
<evidence type="ECO:0000256" key="10">
    <source>
        <dbReference type="ARBA" id="ARBA00023065"/>
    </source>
</evidence>
<evidence type="ECO:0000256" key="5">
    <source>
        <dbReference type="ARBA" id="ARBA00022692"/>
    </source>
</evidence>
<dbReference type="InterPro" id="IPR003937">
    <property type="entry name" value="K_chnl_volt-dep_KCNQ"/>
</dbReference>
<dbReference type="GeneID" id="104947161"/>
<feature type="transmembrane region" description="Helical" evidence="15">
    <location>
        <begin position="12"/>
        <end position="33"/>
    </location>
</feature>
<keyword evidence="9 15" id="KW-1133">Transmembrane helix</keyword>
<dbReference type="Gene3D" id="1.10.287.70">
    <property type="match status" value="1"/>
</dbReference>
<evidence type="ECO:0000256" key="7">
    <source>
        <dbReference type="ARBA" id="ARBA00022882"/>
    </source>
</evidence>
<keyword evidence="5 15" id="KW-0812">Transmembrane</keyword>
<keyword evidence="11 15" id="KW-0472">Membrane</keyword>
<keyword evidence="8" id="KW-0630">Potassium</keyword>
<dbReference type="FunFam" id="1.10.287.70:FF:000016">
    <property type="entry name" value="Putative potassium voltage-gated channel subfamily KQT member 2"/>
    <property type="match status" value="1"/>
</dbReference>
<dbReference type="PANTHER" id="PTHR47735">
    <property type="entry name" value="POTASSIUM VOLTAGE-GATED CHANNEL SUBFAMILY KQT MEMBER 4"/>
    <property type="match status" value="1"/>
</dbReference>
<dbReference type="GO" id="GO:0008076">
    <property type="term" value="C:voltage-gated potassium channel complex"/>
    <property type="evidence" value="ECO:0007669"/>
    <property type="project" value="TreeGrafter"/>
</dbReference>
<feature type="region of interest" description="Disordered" evidence="14">
    <location>
        <begin position="342"/>
        <end position="382"/>
    </location>
</feature>
<feature type="compositionally biased region" description="Polar residues" evidence="14">
    <location>
        <begin position="345"/>
        <end position="356"/>
    </location>
</feature>
<dbReference type="RefSeq" id="XP_010771424.1">
    <property type="nucleotide sequence ID" value="XM_010773122.1"/>
</dbReference>
<evidence type="ECO:0000256" key="12">
    <source>
        <dbReference type="ARBA" id="ARBA00023303"/>
    </source>
</evidence>
<evidence type="ECO:0000259" key="17">
    <source>
        <dbReference type="Pfam" id="PF03520"/>
    </source>
</evidence>
<evidence type="ECO:0000256" key="9">
    <source>
        <dbReference type="ARBA" id="ARBA00022989"/>
    </source>
</evidence>
<keyword evidence="6" id="KW-0631">Potassium channel</keyword>
<evidence type="ECO:0000259" key="16">
    <source>
        <dbReference type="Pfam" id="PF00520"/>
    </source>
</evidence>
<dbReference type="OrthoDB" id="8879391at2759"/>
<dbReference type="FunFam" id="1.20.120.350:FF:000017">
    <property type="entry name" value="potassium voltage-gated channel subfamily KQT member 1"/>
    <property type="match status" value="1"/>
</dbReference>